<protein>
    <submittedName>
        <fullName evidence="3">Alpha/beta hydrolase</fullName>
    </submittedName>
</protein>
<dbReference type="OrthoDB" id="9814331at2"/>
<evidence type="ECO:0000256" key="1">
    <source>
        <dbReference type="SAM" id="MobiDB-lite"/>
    </source>
</evidence>
<keyword evidence="4" id="KW-1185">Reference proteome</keyword>
<reference evidence="3 4" key="1">
    <citation type="submission" date="2019-08" db="EMBL/GenBank/DDBJ databases">
        <authorList>
            <person name="Karlyshev A.V."/>
        </authorList>
    </citation>
    <scope>NUCLEOTIDE SEQUENCE [LARGE SCALE GENOMIC DNA]</scope>
    <source>
        <strain evidence="3 4">Alg18-2.2</strain>
    </source>
</reference>
<dbReference type="SUPFAM" id="SSF53474">
    <property type="entry name" value="alpha/beta-Hydrolases"/>
    <property type="match status" value="1"/>
</dbReference>
<dbReference type="GO" id="GO:0016788">
    <property type="term" value="F:hydrolase activity, acting on ester bonds"/>
    <property type="evidence" value="ECO:0007669"/>
    <property type="project" value="InterPro"/>
</dbReference>
<dbReference type="InterPro" id="IPR012908">
    <property type="entry name" value="PGAP1-ab_dom-like"/>
</dbReference>
<evidence type="ECO:0000313" key="4">
    <source>
        <dbReference type="Proteomes" id="UP000321248"/>
    </source>
</evidence>
<evidence type="ECO:0000313" key="3">
    <source>
        <dbReference type="EMBL" id="TXK62306.1"/>
    </source>
</evidence>
<dbReference type="InterPro" id="IPR029058">
    <property type="entry name" value="AB_hydrolase_fold"/>
</dbReference>
<feature type="compositionally biased region" description="Basic and acidic residues" evidence="1">
    <location>
        <begin position="91"/>
        <end position="103"/>
    </location>
</feature>
<comment type="caution">
    <text evidence="3">The sequence shown here is derived from an EMBL/GenBank/DDBJ whole genome shotgun (WGS) entry which is preliminary data.</text>
</comment>
<dbReference type="Gene3D" id="3.40.50.1820">
    <property type="entry name" value="alpha/beta hydrolase"/>
    <property type="match status" value="1"/>
</dbReference>
<evidence type="ECO:0000259" key="2">
    <source>
        <dbReference type="Pfam" id="PF07819"/>
    </source>
</evidence>
<name>A0A5C8KR23_9GAMM</name>
<dbReference type="Pfam" id="PF07819">
    <property type="entry name" value="PGAP1"/>
    <property type="match status" value="1"/>
</dbReference>
<dbReference type="RefSeq" id="WP_147891725.1">
    <property type="nucleotide sequence ID" value="NZ_VRTS01000005.1"/>
</dbReference>
<proteinExistence type="predicted"/>
<accession>A0A5C8KR23</accession>
<gene>
    <name evidence="3" type="ORF">FU658_08705</name>
</gene>
<organism evidence="3 4">
    <name type="scientific">Alkalisalibacterium limincola</name>
    <dbReference type="NCBI Taxonomy" id="2699169"/>
    <lineage>
        <taxon>Bacteria</taxon>
        <taxon>Pseudomonadati</taxon>
        <taxon>Pseudomonadota</taxon>
        <taxon>Gammaproteobacteria</taxon>
        <taxon>Lysobacterales</taxon>
        <taxon>Lysobacteraceae</taxon>
        <taxon>Alkalisalibacterium</taxon>
    </lineage>
</organism>
<dbReference type="EMBL" id="VRTS01000005">
    <property type="protein sequence ID" value="TXK62306.1"/>
    <property type="molecule type" value="Genomic_DNA"/>
</dbReference>
<keyword evidence="3" id="KW-0378">Hydrolase</keyword>
<feature type="region of interest" description="Disordered" evidence="1">
    <location>
        <begin position="90"/>
        <end position="123"/>
    </location>
</feature>
<sequence>MSATPEAIREALGGLDHQGIPTFRWQLSATTLGDAVQVRLPPKKVLPVIFVPGIMGTNLMDLEGGQVWRLDTTAGIPIGLARRMIFQGPAERQRRMHPERTRVDPGGSVPRRAAGSVVGTSREETETIFRDQRAWGEVAEGSYHNFLLWLEDRLNGQTFNPARWSDFSYAQPAMSAVPMSGQPQPEPELLPGLSMALRGLPEHASEKSFEQLRSDELIARARFRMPVYACGYNWLASNSVAAERLAGRIDEVISRHNRNGTRCQQVVLITHSMGGLVARRCSQLSGMHDKIAGIVHGVMPATGAPVAYRRCKLGMSEESLAAGWVIGSNGREVTAVFSQAPGALQLLPTQLYRPQNASDSTGGTEWLAIQDTKQQVMERLPGNGDPFESIYLESDRWWGLVRPEWLRPGRGVPLSWTDYVRNIREAQSFHAQLGTSYHPNTFSFYGVDPHSGVEASKGNSFESITWTISQGMTPSGNAAGMPVEEVPGLSFEAVRDDGRNPLYVGGRTEVTPSYGWGPGRVYESSHWQLRCEMQDGNGDGTVPQSSGRAPLLTAGSSIRQQFRLTGFEHEQSYRNHQAQLVTLYSLMKIAAEAKQQ</sequence>
<dbReference type="AlphaFoldDB" id="A0A5C8KR23"/>
<dbReference type="Proteomes" id="UP000321248">
    <property type="component" value="Unassembled WGS sequence"/>
</dbReference>
<feature type="domain" description="GPI inositol-deacylase PGAP1-like alpha/beta" evidence="2">
    <location>
        <begin position="245"/>
        <end position="308"/>
    </location>
</feature>